<dbReference type="InterPro" id="IPR011045">
    <property type="entry name" value="N2O_reductase_N"/>
</dbReference>
<dbReference type="SUPFAM" id="SSF81296">
    <property type="entry name" value="E set domains"/>
    <property type="match status" value="3"/>
</dbReference>
<dbReference type="InterPro" id="IPR014756">
    <property type="entry name" value="Ig_E-set"/>
</dbReference>
<evidence type="ECO:0000313" key="3">
    <source>
        <dbReference type="EMBL" id="GDY65936.1"/>
    </source>
</evidence>
<accession>A0A4D4M286</accession>
<feature type="domain" description="IPT/TIG" evidence="2">
    <location>
        <begin position="385"/>
        <end position="465"/>
    </location>
</feature>
<dbReference type="PANTHER" id="PTHR47197">
    <property type="entry name" value="PROTEIN NIRF"/>
    <property type="match status" value="1"/>
</dbReference>
<organism evidence="3 4">
    <name type="scientific">Streptomyces avermitilis</name>
    <dbReference type="NCBI Taxonomy" id="33903"/>
    <lineage>
        <taxon>Bacteria</taxon>
        <taxon>Bacillati</taxon>
        <taxon>Actinomycetota</taxon>
        <taxon>Actinomycetes</taxon>
        <taxon>Kitasatosporales</taxon>
        <taxon>Streptomycetaceae</taxon>
        <taxon>Streptomyces</taxon>
    </lineage>
</organism>
<feature type="domain" description="IPT/TIG" evidence="2">
    <location>
        <begin position="222"/>
        <end position="299"/>
    </location>
</feature>
<feature type="domain" description="IPT/TIG" evidence="2">
    <location>
        <begin position="301"/>
        <end position="383"/>
    </location>
</feature>
<evidence type="ECO:0000256" key="1">
    <source>
        <dbReference type="ARBA" id="ARBA00022729"/>
    </source>
</evidence>
<protein>
    <recommendedName>
        <fullName evidence="2">IPT/TIG domain-containing protein</fullName>
    </recommendedName>
</protein>
<dbReference type="EMBL" id="BJHX01000001">
    <property type="protein sequence ID" value="GDY65936.1"/>
    <property type="molecule type" value="Genomic_DNA"/>
</dbReference>
<sequence>MTVADDGLVSVIDTATNTIVTDIAVGAGATGVAVTPDGSRVYVTLQSSDTVGVIDTATNTVTASIPAAGTPLGLVITPDGTRAYVACLFANAVRVIDTATNTVIATIPVGPVPILLAVSPGGTHVYVTNVGNSTVSVIDTATSAVIATVGVSAQPRFAAVSPDGFHVYVANSGPDTVSVIDTATQTVVENIGVGDGPTGIALLPDGTRAYVTNAVAGTVGVMATTVIPDQGSTAGGTTVTLTGHHLANATAVHFGTAQAVITANTATSMTVTAPAGSGAVPVTVTTAGGTGTLGHFYYVPVPALSGINPAAGPVAGSDDEIVLTGRHLAGAIDVYFGTTRAVIQTVSDNQVTVRAAGAPAPGGTAVTVITAGGSAGGLSYTYLDPSTVTGVSPDSGPTTGGTEVTITGTGLAGTEQVTFNGIPAAFTVVSDSTLTATTPPSGAAGPVGVTVTGPGGAPAGTFTYVSEPDI</sequence>
<dbReference type="PANTHER" id="PTHR47197:SF3">
    <property type="entry name" value="DIHYDRO-HEME D1 DEHYDROGENASE"/>
    <property type="match status" value="1"/>
</dbReference>
<dbReference type="SMART" id="SM00429">
    <property type="entry name" value="IPT"/>
    <property type="match status" value="3"/>
</dbReference>
<gene>
    <name evidence="3" type="ORF">SAV14893_053290</name>
</gene>
<proteinExistence type="predicted"/>
<evidence type="ECO:0000313" key="4">
    <source>
        <dbReference type="Proteomes" id="UP000302139"/>
    </source>
</evidence>
<dbReference type="Pfam" id="PF01833">
    <property type="entry name" value="TIG"/>
    <property type="match status" value="3"/>
</dbReference>
<dbReference type="Proteomes" id="UP000302139">
    <property type="component" value="Unassembled WGS sequence"/>
</dbReference>
<dbReference type="InterPro" id="IPR051200">
    <property type="entry name" value="Host-pathogen_enzymatic-act"/>
</dbReference>
<dbReference type="Gene3D" id="2.60.40.10">
    <property type="entry name" value="Immunoglobulins"/>
    <property type="match status" value="3"/>
</dbReference>
<dbReference type="SUPFAM" id="SSF50974">
    <property type="entry name" value="Nitrous oxide reductase, N-terminal domain"/>
    <property type="match status" value="1"/>
</dbReference>
<dbReference type="Pfam" id="PF21783">
    <property type="entry name" value="YNCE"/>
    <property type="match status" value="1"/>
</dbReference>
<dbReference type="InterPro" id="IPR048433">
    <property type="entry name" value="YNCE-like_beta-prop"/>
</dbReference>
<name>A0A4D4M286_STRAX</name>
<dbReference type="CDD" id="cd00102">
    <property type="entry name" value="IPT"/>
    <property type="match status" value="1"/>
</dbReference>
<dbReference type="InterPro" id="IPR017868">
    <property type="entry name" value="Filamin/ABP280_repeat-like"/>
</dbReference>
<dbReference type="NCBIfam" id="TIGR02276">
    <property type="entry name" value="beta_rpt_yvtn"/>
    <property type="match status" value="4"/>
</dbReference>
<dbReference type="InterPro" id="IPR015943">
    <property type="entry name" value="WD40/YVTN_repeat-like_dom_sf"/>
</dbReference>
<dbReference type="InterPro" id="IPR002909">
    <property type="entry name" value="IPT_dom"/>
</dbReference>
<dbReference type="CDD" id="cd00603">
    <property type="entry name" value="IPT_PCSR"/>
    <property type="match status" value="1"/>
</dbReference>
<comment type="caution">
    <text evidence="3">The sequence shown here is derived from an EMBL/GenBank/DDBJ whole genome shotgun (WGS) entry which is preliminary data.</text>
</comment>
<dbReference type="PROSITE" id="PS50194">
    <property type="entry name" value="FILAMIN_REPEAT"/>
    <property type="match status" value="1"/>
</dbReference>
<dbReference type="InterPro" id="IPR011964">
    <property type="entry name" value="YVTN_b-propeller_repeat"/>
</dbReference>
<reference evidence="3 4" key="1">
    <citation type="submission" date="2019-04" db="EMBL/GenBank/DDBJ databases">
        <title>Draft genome sequences of Streptomyces avermitilis NBRC 14893.</title>
        <authorList>
            <person name="Komaki H."/>
            <person name="Tamura T."/>
            <person name="Hosoyama A."/>
        </authorList>
    </citation>
    <scope>NUCLEOTIDE SEQUENCE [LARGE SCALE GENOMIC DNA]</scope>
    <source>
        <strain evidence="3 4">NBRC 14893</strain>
    </source>
</reference>
<keyword evidence="1" id="KW-0732">Signal</keyword>
<dbReference type="InterPro" id="IPR013783">
    <property type="entry name" value="Ig-like_fold"/>
</dbReference>
<evidence type="ECO:0000259" key="2">
    <source>
        <dbReference type="SMART" id="SM00429"/>
    </source>
</evidence>
<dbReference type="GO" id="GO:0005975">
    <property type="term" value="P:carbohydrate metabolic process"/>
    <property type="evidence" value="ECO:0007669"/>
    <property type="project" value="UniProtKB-ARBA"/>
</dbReference>
<dbReference type="Gene3D" id="2.130.10.10">
    <property type="entry name" value="YVTN repeat-like/Quinoprotein amine dehydrogenase"/>
    <property type="match status" value="1"/>
</dbReference>
<dbReference type="AlphaFoldDB" id="A0A4D4M286"/>